<dbReference type="Proteomes" id="UP000026915">
    <property type="component" value="Chromosome 6"/>
</dbReference>
<dbReference type="InterPro" id="IPR044730">
    <property type="entry name" value="RNase_H-like_dom_plant"/>
</dbReference>
<dbReference type="Gramene" id="EOY26462">
    <property type="protein sequence ID" value="EOY26462"/>
    <property type="gene ID" value="TCM_028138"/>
</dbReference>
<gene>
    <name evidence="3" type="ORF">TCM_028138</name>
</gene>
<dbReference type="Gene3D" id="3.60.10.10">
    <property type="entry name" value="Endonuclease/exonuclease/phosphatase"/>
    <property type="match status" value="1"/>
</dbReference>
<feature type="region of interest" description="Disordered" evidence="1">
    <location>
        <begin position="166"/>
        <end position="212"/>
    </location>
</feature>
<feature type="domain" description="RNase H type-1" evidence="2">
    <location>
        <begin position="725"/>
        <end position="810"/>
    </location>
</feature>
<feature type="compositionally biased region" description="Polar residues" evidence="1">
    <location>
        <begin position="490"/>
        <end position="500"/>
    </location>
</feature>
<dbReference type="Gene3D" id="3.30.420.10">
    <property type="entry name" value="Ribonuclease H-like superfamily/Ribonuclease H"/>
    <property type="match status" value="1"/>
</dbReference>
<feature type="region of interest" description="Disordered" evidence="1">
    <location>
        <begin position="241"/>
        <end position="331"/>
    </location>
</feature>
<dbReference type="AlphaFoldDB" id="A0A061GBC8"/>
<evidence type="ECO:0000256" key="1">
    <source>
        <dbReference type="SAM" id="MobiDB-lite"/>
    </source>
</evidence>
<dbReference type="GO" id="GO:0004523">
    <property type="term" value="F:RNA-DNA hybrid ribonuclease activity"/>
    <property type="evidence" value="ECO:0007669"/>
    <property type="project" value="InterPro"/>
</dbReference>
<dbReference type="InterPro" id="IPR002156">
    <property type="entry name" value="RNaseH_domain"/>
</dbReference>
<evidence type="ECO:0000259" key="2">
    <source>
        <dbReference type="Pfam" id="PF13456"/>
    </source>
</evidence>
<reference evidence="3 4" key="1">
    <citation type="journal article" date="2013" name="Genome Biol.">
        <title>The genome sequence of the most widely cultivated cacao type and its use to identify candidate genes regulating pod color.</title>
        <authorList>
            <person name="Motamayor J.C."/>
            <person name="Mockaitis K."/>
            <person name="Schmutz J."/>
            <person name="Haiminen N."/>
            <person name="Iii D.L."/>
            <person name="Cornejo O."/>
            <person name="Findley S.D."/>
            <person name="Zheng P."/>
            <person name="Utro F."/>
            <person name="Royaert S."/>
            <person name="Saski C."/>
            <person name="Jenkins J."/>
            <person name="Podicheti R."/>
            <person name="Zhao M."/>
            <person name="Scheffler B.E."/>
            <person name="Stack J.C."/>
            <person name="Feltus F.A."/>
            <person name="Mustiga G.M."/>
            <person name="Amores F."/>
            <person name="Phillips W."/>
            <person name="Marelli J.P."/>
            <person name="May G.D."/>
            <person name="Shapiro H."/>
            <person name="Ma J."/>
            <person name="Bustamante C.D."/>
            <person name="Schnell R.J."/>
            <person name="Main D."/>
            <person name="Gilbert D."/>
            <person name="Parida L."/>
            <person name="Kuhn D.N."/>
        </authorList>
    </citation>
    <scope>NUCLEOTIDE SEQUENCE [LARGE SCALE GENOMIC DNA]</scope>
    <source>
        <strain evidence="4">cv. Matina 1-6</strain>
    </source>
</reference>
<dbReference type="InParanoid" id="A0A061GBC8"/>
<dbReference type="InterPro" id="IPR036397">
    <property type="entry name" value="RNaseH_sf"/>
</dbReference>
<feature type="region of interest" description="Disordered" evidence="1">
    <location>
        <begin position="1"/>
        <end position="40"/>
    </location>
</feature>
<evidence type="ECO:0000313" key="4">
    <source>
        <dbReference type="Proteomes" id="UP000026915"/>
    </source>
</evidence>
<feature type="compositionally biased region" description="Basic and acidic residues" evidence="1">
    <location>
        <begin position="392"/>
        <end position="404"/>
    </location>
</feature>
<feature type="compositionally biased region" description="Basic and acidic residues" evidence="1">
    <location>
        <begin position="253"/>
        <end position="268"/>
    </location>
</feature>
<keyword evidence="4" id="KW-1185">Reference proteome</keyword>
<dbReference type="CDD" id="cd06222">
    <property type="entry name" value="RNase_H_like"/>
    <property type="match status" value="1"/>
</dbReference>
<name>A0A061GBC8_THECC</name>
<organism evidence="3 4">
    <name type="scientific">Theobroma cacao</name>
    <name type="common">Cacao</name>
    <name type="synonym">Cocoa</name>
    <dbReference type="NCBI Taxonomy" id="3641"/>
    <lineage>
        <taxon>Eukaryota</taxon>
        <taxon>Viridiplantae</taxon>
        <taxon>Streptophyta</taxon>
        <taxon>Embryophyta</taxon>
        <taxon>Tracheophyta</taxon>
        <taxon>Spermatophyta</taxon>
        <taxon>Magnoliopsida</taxon>
        <taxon>eudicotyledons</taxon>
        <taxon>Gunneridae</taxon>
        <taxon>Pentapetalae</taxon>
        <taxon>rosids</taxon>
        <taxon>malvids</taxon>
        <taxon>Malvales</taxon>
        <taxon>Malvaceae</taxon>
        <taxon>Byttnerioideae</taxon>
        <taxon>Theobroma</taxon>
    </lineage>
</organism>
<feature type="compositionally biased region" description="Basic and acidic residues" evidence="1">
    <location>
        <begin position="193"/>
        <end position="202"/>
    </location>
</feature>
<evidence type="ECO:0000313" key="3">
    <source>
        <dbReference type="EMBL" id="EOY26462.1"/>
    </source>
</evidence>
<feature type="compositionally biased region" description="Basic and acidic residues" evidence="1">
    <location>
        <begin position="474"/>
        <end position="483"/>
    </location>
</feature>
<dbReference type="InterPro" id="IPR036691">
    <property type="entry name" value="Endo/exonu/phosph_ase_sf"/>
</dbReference>
<dbReference type="InterPro" id="IPR012337">
    <property type="entry name" value="RNaseH-like_sf"/>
</dbReference>
<feature type="compositionally biased region" description="Basic and acidic residues" evidence="1">
    <location>
        <begin position="288"/>
        <end position="314"/>
    </location>
</feature>
<proteinExistence type="predicted"/>
<dbReference type="PANTHER" id="PTHR33710:SF62">
    <property type="entry name" value="DUF4283 DOMAIN PROTEIN"/>
    <property type="match status" value="1"/>
</dbReference>
<dbReference type="SUPFAM" id="SSF53098">
    <property type="entry name" value="Ribonuclease H-like"/>
    <property type="match status" value="1"/>
</dbReference>
<dbReference type="eggNOG" id="KOG1075">
    <property type="taxonomic scope" value="Eukaryota"/>
</dbReference>
<dbReference type="GO" id="GO:0003676">
    <property type="term" value="F:nucleic acid binding"/>
    <property type="evidence" value="ECO:0007669"/>
    <property type="project" value="InterPro"/>
</dbReference>
<feature type="compositionally biased region" description="Basic and acidic residues" evidence="1">
    <location>
        <begin position="374"/>
        <end position="383"/>
    </location>
</feature>
<dbReference type="SUPFAM" id="SSF56219">
    <property type="entry name" value="DNase I-like"/>
    <property type="match status" value="1"/>
</dbReference>
<dbReference type="PANTHER" id="PTHR33710">
    <property type="entry name" value="BNAC02G09200D PROTEIN"/>
    <property type="match status" value="1"/>
</dbReference>
<protein>
    <recommendedName>
        <fullName evidence="2">RNase H type-1 domain-containing protein</fullName>
    </recommendedName>
</protein>
<dbReference type="HOGENOM" id="CLU_310666_0_0_1"/>
<accession>A0A061GBC8</accession>
<dbReference type="Pfam" id="PF13456">
    <property type="entry name" value="RVT_3"/>
    <property type="match status" value="1"/>
</dbReference>
<sequence>MQNALNQHEFPSLPTIHGLTSGRPPDLPQQPSAAFQPPPVAIPCLSVTNPPLSWTTQPQQLHSNGEKPPVVPLTRDPLVYKDRPAASFFEDEIHILAQPFKMSLVGKFSRMPKLQEIRSAFKGHKEVNCIVLGNKNKLHGLGKPQPHSVVDADKLKNLEKIKNPEKEKIVSTEKPANHHQKWQPVGKVGTSGTKDRQGKEIASDNGPKEANVPISNRFHGISGHGDEVQNRVMESSLHKKNDGAIPVHVGEYGQREQLNKFTSGRKESTTPVKVPQNENNTQPPIGKPQKDTVVENRDVTDAQRKGADGQHGEEEQPAGDRTVTARAAKPSSAKDVELDFFHVHGMHGKTETRGERGLTVAKTGKVVMVTAESSSDKGPDTETRNGSSVMGRAEKHEECPRMTEMESVSQVRPAVIEGQKQIPTWEMTEFGQRVTVRKQKLKKKAKPVLASLVHVMNVDDERNSLDIYPTADGQKSERERQLLNEEPTDTKGSSSSNTLRSLPGVEVQRRLKKLKMMHKIKLMVILEPMVHKRRAEYFRRKLGSDKVGPWMVGGDFNSIVSIVERLNGATPHVGSMEDFASTLFDCGLLDAGFEGNSYTWTNNHMFQRLDRVVYNPEWTQCFSSTRVQHLNRDGLDHCPLLISRNTASQKGPSTFRHSGLYPDRVIWRIMKLCRQLYDGSLLQQWQWKGDTDIAAMLGLSFPPKQHAPPQIIYWKKPSIGEYKLNVDGSSRNGLHAASGGVLRDHTGKLIFGFSENIGPCNSLQAELHALLRGFLLCKERHIEKLWIEMDALVAIQLIQPSKKGSHDISKKYPSSSSIKSYARKMDFLTLGTFTTQSQAHVTWRYGICPPPLYPFIVINKI</sequence>
<feature type="region of interest" description="Disordered" evidence="1">
    <location>
        <begin position="465"/>
        <end position="502"/>
    </location>
</feature>
<feature type="region of interest" description="Disordered" evidence="1">
    <location>
        <begin position="370"/>
        <end position="410"/>
    </location>
</feature>
<dbReference type="EMBL" id="CM001884">
    <property type="protein sequence ID" value="EOY26462.1"/>
    <property type="molecule type" value="Genomic_DNA"/>
</dbReference>